<evidence type="ECO:0000256" key="7">
    <source>
        <dbReference type="RuleBase" id="RU361158"/>
    </source>
</evidence>
<feature type="domain" description="Chalcone isomerase" evidence="8">
    <location>
        <begin position="13"/>
        <end position="215"/>
    </location>
</feature>
<protein>
    <recommendedName>
        <fullName evidence="7">Chalcone-flavonone isomerase family protein</fullName>
    </recommendedName>
</protein>
<dbReference type="InterPro" id="IPR016087">
    <property type="entry name" value="Chalcone_isomerase"/>
</dbReference>
<evidence type="ECO:0000256" key="3">
    <source>
        <dbReference type="ARBA" id="ARBA00023235"/>
    </source>
</evidence>
<dbReference type="GO" id="GO:0009813">
    <property type="term" value="P:flavonoid biosynthetic process"/>
    <property type="evidence" value="ECO:0007669"/>
    <property type="project" value="UniProtKB-UniPathway"/>
</dbReference>
<dbReference type="InterPro" id="IPR016089">
    <property type="entry name" value="Chalcone_isomerase_bundle_sf"/>
</dbReference>
<proteinExistence type="inferred from homology"/>
<dbReference type="UniPathway" id="UPA00154"/>
<name>A0A0C9S6X2_9CONI</name>
<reference evidence="9" key="1">
    <citation type="submission" date="2015-02" db="EMBL/GenBank/DDBJ databases">
        <title>A transcriptome of Wollemia nobilis - a relic of Gondwana.</title>
        <authorList>
            <person name="Chia J.Y."/>
            <person name="Leong Y.S."/>
            <person name="Abdul Karim S."/>
            <person name="Wan Azmi N."/>
            <person name="Hercus R."/>
            <person name="Croft L."/>
        </authorList>
    </citation>
    <scope>NUCLEOTIDE SEQUENCE</scope>
    <source>
        <strain evidence="9">MaeBrown</strain>
        <tissue evidence="9">Leaf</tissue>
    </source>
</reference>
<dbReference type="PANTHER" id="PTHR28039">
    <property type="entry name" value="CHALCONE--FLAVONONE ISOMERASE 1-RELATED"/>
    <property type="match status" value="1"/>
</dbReference>
<dbReference type="InterPro" id="IPR016088">
    <property type="entry name" value="Chalcone_isomerase_3-sand"/>
</dbReference>
<dbReference type="InterPro" id="IPR044164">
    <property type="entry name" value="CFI"/>
</dbReference>
<organism evidence="9">
    <name type="scientific">Wollemia nobilis</name>
    <dbReference type="NCBI Taxonomy" id="56998"/>
    <lineage>
        <taxon>Eukaryota</taxon>
        <taxon>Viridiplantae</taxon>
        <taxon>Streptophyta</taxon>
        <taxon>Embryophyta</taxon>
        <taxon>Tracheophyta</taxon>
        <taxon>Spermatophyta</taxon>
        <taxon>Pinopsida</taxon>
        <taxon>Pinidae</taxon>
        <taxon>Conifers II</taxon>
        <taxon>Araucariales</taxon>
        <taxon>Araucariaceae</taxon>
        <taxon>Wollemia</taxon>
    </lineage>
</organism>
<dbReference type="AlphaFoldDB" id="A0A0C9S6X2"/>
<keyword evidence="3" id="KW-0413">Isomerase</keyword>
<accession>A0A0C9S6X2</accession>
<evidence type="ECO:0000256" key="1">
    <source>
        <dbReference type="ARBA" id="ARBA00004966"/>
    </source>
</evidence>
<evidence type="ECO:0000256" key="4">
    <source>
        <dbReference type="ARBA" id="ARBA00023241"/>
    </source>
</evidence>
<dbReference type="Pfam" id="PF02431">
    <property type="entry name" value="Chalcone"/>
    <property type="match status" value="2"/>
</dbReference>
<dbReference type="GO" id="GO:0045430">
    <property type="term" value="F:chalcone isomerase activity"/>
    <property type="evidence" value="ECO:0007669"/>
    <property type="project" value="UniProtKB-EC"/>
</dbReference>
<sequence>MMPVFSGVSGMEVEGVAFSPAVKPVGSDKELVLAGAGVRGLNIDGKFIVFTAIGIYIEEAVVPHLALVWKDKKVEELENAVGFFMDIVTCPYEKFTRVTLILPLSGFQYSEKVSEGCKAAWEAAGIYGEAEAKAIEQFKGVFKDQNFPPGSSILFTHSPAGLVIAFSKDSCSIPAKAAAVIENRVLAQGTLASIIGENGVSPAAKASIAERVSKLYFPELDRLAAILCGLEVEGIAFPAAVRPPGSTKELLLGGAGFRGMEIKGKFKKFTSIGVYIEKAMIPHLALKWKGKTAEELNNDPGFFMDIVSCDYEKFTKVTMIAPLSGTQYSGAVTRNCKLAWEAAGIYGEAEAKAIEEFKAAFEGNNFPPGASVLFTISPAGLVIAFSEDGSIPEKRRALIENRAIGEAVLASIIGQNGVSPSAKAALADRVSRLLH</sequence>
<evidence type="ECO:0000313" key="9">
    <source>
        <dbReference type="EMBL" id="JAG88012.1"/>
    </source>
</evidence>
<dbReference type="SUPFAM" id="SSF54626">
    <property type="entry name" value="Chalcone isomerase"/>
    <property type="match status" value="2"/>
</dbReference>
<dbReference type="EMBL" id="GCHU01010258">
    <property type="protein sequence ID" value="JAG88012.1"/>
    <property type="molecule type" value="Transcribed_RNA"/>
</dbReference>
<dbReference type="InterPro" id="IPR036298">
    <property type="entry name" value="Chalcone_isomerase_sf"/>
</dbReference>
<evidence type="ECO:0000259" key="8">
    <source>
        <dbReference type="Pfam" id="PF02431"/>
    </source>
</evidence>
<dbReference type="PANTHER" id="PTHR28039:SF8">
    <property type="entry name" value="CHALCONE--FLAVANONE ISOMERASE 1-RELATED"/>
    <property type="match status" value="1"/>
</dbReference>
<comment type="catalytic activity">
    <reaction evidence="6">
        <text>a chalcone = a flavanone.</text>
        <dbReference type="EC" id="5.5.1.6"/>
    </reaction>
</comment>
<dbReference type="Gene3D" id="1.10.890.20">
    <property type="match status" value="2"/>
</dbReference>
<keyword evidence="4" id="KW-0284">Flavonoid biosynthesis</keyword>
<evidence type="ECO:0000256" key="2">
    <source>
        <dbReference type="ARBA" id="ARBA00007166"/>
    </source>
</evidence>
<evidence type="ECO:0000256" key="5">
    <source>
        <dbReference type="ARBA" id="ARBA00025429"/>
    </source>
</evidence>
<comment type="pathway">
    <text evidence="1">Secondary metabolite biosynthesis; flavonoid biosynthesis.</text>
</comment>
<comment type="function">
    <text evidence="5">Catalyzes the intramolecular cyclization of bicyclic chalcones into tricyclic (S)-flavanones. Responsible for the isomerization of 4,2',4',6'-tetrahydroxychalcone (also termed chalcone) into naringenin.</text>
</comment>
<feature type="domain" description="Chalcone isomerase" evidence="8">
    <location>
        <begin position="232"/>
        <end position="433"/>
    </location>
</feature>
<comment type="similarity">
    <text evidence="2 7">Belongs to the chalcone isomerase family.</text>
</comment>
<dbReference type="Gene3D" id="3.50.70.10">
    <property type="match status" value="2"/>
</dbReference>
<evidence type="ECO:0000256" key="6">
    <source>
        <dbReference type="ARBA" id="ARBA00034056"/>
    </source>
</evidence>